<evidence type="ECO:0000256" key="2">
    <source>
        <dbReference type="ARBA" id="ARBA00022692"/>
    </source>
</evidence>
<keyword evidence="3 5" id="KW-1133">Transmembrane helix</keyword>
<dbReference type="OrthoDB" id="9805025at2"/>
<dbReference type="Proteomes" id="UP000245845">
    <property type="component" value="Unassembled WGS sequence"/>
</dbReference>
<sequence length="374" mass="43554">METYVEVIKQAVLFFPMIAFFFTIPYIVYNYHKYGSVLSLRILVVYSFILYMICMYFLVILPLPSRTEVAAMTGRRMQLVPFTFIHDILKESRISYGDPVSLLTLLHNKALFQVLFNIVMTIPFGVYLRYYFRLSLKKTVLFTFLLSLFFELTQLTGLYFYYPRSYRLFDVDDLMANTLGGTVGYFLLSPFVKILPTRAQIDSMSYKRGEKVSLMRRFTSLFLDILCIGIMSGFSGVLFVIFLGRIPYAQVLIPLLYFMFLPNMLHGMTIGKWFTKTKIVTTAGKEARWYQYLIRYGSLFLALHTLPLAINKFLEKWPEFHITSPDFNSPAAFLRGAYVIFLLVSGIQLFRHKPLFYEKLSGTRIISAFPDKKS</sequence>
<dbReference type="PANTHER" id="PTHR36834">
    <property type="entry name" value="MEMBRANE PROTEIN-RELATED"/>
    <property type="match status" value="1"/>
</dbReference>
<protein>
    <submittedName>
        <fullName evidence="8">Glycopeptide antibiotics resistance protein</fullName>
    </submittedName>
</protein>
<dbReference type="RefSeq" id="WP_109731825.1">
    <property type="nucleotide sequence ID" value="NZ_BAAACK010000003.1"/>
</dbReference>
<dbReference type="InterPro" id="IPR010432">
    <property type="entry name" value="RDD"/>
</dbReference>
<dbReference type="Pfam" id="PF06271">
    <property type="entry name" value="RDD"/>
    <property type="match status" value="1"/>
</dbReference>
<evidence type="ECO:0000313" key="8">
    <source>
        <dbReference type="EMBL" id="PWJ28644.1"/>
    </source>
</evidence>
<dbReference type="InterPro" id="IPR006976">
    <property type="entry name" value="VanZ-like"/>
</dbReference>
<dbReference type="Pfam" id="PF04892">
    <property type="entry name" value="VanZ"/>
    <property type="match status" value="1"/>
</dbReference>
<dbReference type="EMBL" id="QGDL01000008">
    <property type="protein sequence ID" value="PWJ28644.1"/>
    <property type="molecule type" value="Genomic_DNA"/>
</dbReference>
<feature type="transmembrane region" description="Helical" evidence="5">
    <location>
        <begin position="174"/>
        <end position="197"/>
    </location>
</feature>
<dbReference type="GO" id="GO:0016020">
    <property type="term" value="C:membrane"/>
    <property type="evidence" value="ECO:0007669"/>
    <property type="project" value="UniProtKB-SubCell"/>
</dbReference>
<keyword evidence="2 5" id="KW-0812">Transmembrane</keyword>
<evidence type="ECO:0000256" key="1">
    <source>
        <dbReference type="ARBA" id="ARBA00004141"/>
    </source>
</evidence>
<feature type="transmembrane region" description="Helical" evidence="5">
    <location>
        <begin position="12"/>
        <end position="31"/>
    </location>
</feature>
<reference evidence="8 9" key="1">
    <citation type="submission" date="2018-05" db="EMBL/GenBank/DDBJ databases">
        <title>The Hungate 1000. A catalogue of reference genomes from the rumen microbiome.</title>
        <authorList>
            <person name="Kelly W."/>
        </authorList>
    </citation>
    <scope>NUCLEOTIDE SEQUENCE [LARGE SCALE GENOMIC DNA]</scope>
    <source>
        <strain evidence="8 9">NLAE-zl-C242</strain>
    </source>
</reference>
<dbReference type="InterPro" id="IPR053150">
    <property type="entry name" value="Teicoplanin_resist-assoc"/>
</dbReference>
<keyword evidence="9" id="KW-1185">Reference proteome</keyword>
<feature type="transmembrane region" description="Helical" evidence="5">
    <location>
        <begin position="110"/>
        <end position="128"/>
    </location>
</feature>
<proteinExistence type="predicted"/>
<keyword evidence="4 5" id="KW-0472">Membrane</keyword>
<evidence type="ECO:0000256" key="3">
    <source>
        <dbReference type="ARBA" id="ARBA00022989"/>
    </source>
</evidence>
<evidence type="ECO:0000256" key="4">
    <source>
        <dbReference type="ARBA" id="ARBA00023136"/>
    </source>
</evidence>
<feature type="transmembrane region" description="Helical" evidence="5">
    <location>
        <begin position="43"/>
        <end position="63"/>
    </location>
</feature>
<gene>
    <name evidence="8" type="ORF">A8806_108159</name>
</gene>
<accession>A0A2Y9CA77</accession>
<comment type="subcellular location">
    <subcellularLocation>
        <location evidence="1">Membrane</location>
        <topology evidence="1">Multi-pass membrane protein</topology>
    </subcellularLocation>
</comment>
<feature type="transmembrane region" description="Helical" evidence="5">
    <location>
        <begin position="140"/>
        <end position="162"/>
    </location>
</feature>
<feature type="transmembrane region" description="Helical" evidence="5">
    <location>
        <begin position="218"/>
        <end position="242"/>
    </location>
</feature>
<feature type="transmembrane region" description="Helical" evidence="5">
    <location>
        <begin position="330"/>
        <end position="350"/>
    </location>
</feature>
<feature type="domain" description="VanZ-like" evidence="6">
    <location>
        <begin position="48"/>
        <end position="189"/>
    </location>
</feature>
<dbReference type="AlphaFoldDB" id="A0A2Y9CA77"/>
<feature type="domain" description="RDD" evidence="7">
    <location>
        <begin position="213"/>
        <end position="341"/>
    </location>
</feature>
<name>A0A2Y9CA77_9FIRM</name>
<feature type="transmembrane region" description="Helical" evidence="5">
    <location>
        <begin position="292"/>
        <end position="310"/>
    </location>
</feature>
<evidence type="ECO:0000256" key="5">
    <source>
        <dbReference type="SAM" id="Phobius"/>
    </source>
</evidence>
<comment type="caution">
    <text evidence="8">The sequence shown here is derived from an EMBL/GenBank/DDBJ whole genome shotgun (WGS) entry which is preliminary data.</text>
</comment>
<dbReference type="PIRSF" id="PIRSF031578">
    <property type="entry name" value="Uncharacterised_Vanz_RDD-cont"/>
    <property type="match status" value="1"/>
</dbReference>
<dbReference type="InterPro" id="IPR021192">
    <property type="entry name" value="UCP031578_Vanz/RDD"/>
</dbReference>
<dbReference type="PANTHER" id="PTHR36834:SF1">
    <property type="entry name" value="INTEGRAL MEMBRANE PROTEIN"/>
    <property type="match status" value="1"/>
</dbReference>
<feature type="transmembrane region" description="Helical" evidence="5">
    <location>
        <begin position="248"/>
        <end position="271"/>
    </location>
</feature>
<organism evidence="8 9">
    <name type="scientific">Faecalicatena orotica</name>
    <dbReference type="NCBI Taxonomy" id="1544"/>
    <lineage>
        <taxon>Bacteria</taxon>
        <taxon>Bacillati</taxon>
        <taxon>Bacillota</taxon>
        <taxon>Clostridia</taxon>
        <taxon>Lachnospirales</taxon>
        <taxon>Lachnospiraceae</taxon>
        <taxon>Faecalicatena</taxon>
    </lineage>
</organism>
<evidence type="ECO:0000259" key="7">
    <source>
        <dbReference type="Pfam" id="PF06271"/>
    </source>
</evidence>
<evidence type="ECO:0000313" key="9">
    <source>
        <dbReference type="Proteomes" id="UP000245845"/>
    </source>
</evidence>
<evidence type="ECO:0000259" key="6">
    <source>
        <dbReference type="Pfam" id="PF04892"/>
    </source>
</evidence>